<gene>
    <name evidence="1" type="ORF">EVAR_47334_1</name>
</gene>
<reference evidence="1 2" key="1">
    <citation type="journal article" date="2019" name="Commun. Biol.">
        <title>The bagworm genome reveals a unique fibroin gene that provides high tensile strength.</title>
        <authorList>
            <person name="Kono N."/>
            <person name="Nakamura H."/>
            <person name="Ohtoshi R."/>
            <person name="Tomita M."/>
            <person name="Numata K."/>
            <person name="Arakawa K."/>
        </authorList>
    </citation>
    <scope>NUCLEOTIDE SEQUENCE [LARGE SCALE GENOMIC DNA]</scope>
</reference>
<sequence length="123" mass="14001">MKLIQGNISVVADNVVCHFSMTYAKERKGAIQNILDFKNITCRNTFAKLILKVFNISYNKKTCIVPKGKYVFTEIDIMKLSEGFNLVLGRGYGIYRCEFKVNGRTKDSMALCFLAKFQVSAEH</sequence>
<keyword evidence="2" id="KW-1185">Reference proteome</keyword>
<dbReference type="EMBL" id="BGZK01000648">
    <property type="protein sequence ID" value="GBP54465.1"/>
    <property type="molecule type" value="Genomic_DNA"/>
</dbReference>
<organism evidence="1 2">
    <name type="scientific">Eumeta variegata</name>
    <name type="common">Bagworm moth</name>
    <name type="synonym">Eumeta japonica</name>
    <dbReference type="NCBI Taxonomy" id="151549"/>
    <lineage>
        <taxon>Eukaryota</taxon>
        <taxon>Metazoa</taxon>
        <taxon>Ecdysozoa</taxon>
        <taxon>Arthropoda</taxon>
        <taxon>Hexapoda</taxon>
        <taxon>Insecta</taxon>
        <taxon>Pterygota</taxon>
        <taxon>Neoptera</taxon>
        <taxon>Endopterygota</taxon>
        <taxon>Lepidoptera</taxon>
        <taxon>Glossata</taxon>
        <taxon>Ditrysia</taxon>
        <taxon>Tineoidea</taxon>
        <taxon>Psychidae</taxon>
        <taxon>Oiketicinae</taxon>
        <taxon>Eumeta</taxon>
    </lineage>
</organism>
<comment type="caution">
    <text evidence="1">The sequence shown here is derived from an EMBL/GenBank/DDBJ whole genome shotgun (WGS) entry which is preliminary data.</text>
</comment>
<name>A0A4C1WWM0_EUMVA</name>
<proteinExistence type="predicted"/>
<dbReference type="AlphaFoldDB" id="A0A4C1WWM0"/>
<protein>
    <submittedName>
        <fullName evidence="1">Uncharacterized protein</fullName>
    </submittedName>
</protein>
<accession>A0A4C1WWM0</accession>
<dbReference type="Proteomes" id="UP000299102">
    <property type="component" value="Unassembled WGS sequence"/>
</dbReference>
<evidence type="ECO:0000313" key="2">
    <source>
        <dbReference type="Proteomes" id="UP000299102"/>
    </source>
</evidence>
<dbReference type="OrthoDB" id="7237208at2759"/>
<evidence type="ECO:0000313" key="1">
    <source>
        <dbReference type="EMBL" id="GBP54465.1"/>
    </source>
</evidence>